<dbReference type="InterPro" id="IPR038718">
    <property type="entry name" value="SNF2-like_sf"/>
</dbReference>
<feature type="domain" description="Helicase ATP-binding" evidence="4">
    <location>
        <begin position="419"/>
        <end position="649"/>
    </location>
</feature>
<dbReference type="Proteomes" id="UP000307440">
    <property type="component" value="Unassembled WGS sequence"/>
</dbReference>
<dbReference type="GO" id="GO:0005524">
    <property type="term" value="F:ATP binding"/>
    <property type="evidence" value="ECO:0007669"/>
    <property type="project" value="UniProtKB-KW"/>
</dbReference>
<dbReference type="PROSITE" id="PS51192">
    <property type="entry name" value="HELICASE_ATP_BIND_1"/>
    <property type="match status" value="1"/>
</dbReference>
<evidence type="ECO:0000259" key="4">
    <source>
        <dbReference type="PROSITE" id="PS51192"/>
    </source>
</evidence>
<protein>
    <recommendedName>
        <fullName evidence="8">P-loop containing nucleoside triphosphate hydrolase protein</fullName>
    </recommendedName>
</protein>
<dbReference type="OrthoDB" id="3270319at2759"/>
<name>A0A5C3K9I9_COPMA</name>
<keyword evidence="1" id="KW-0547">Nucleotide-binding</keyword>
<dbReference type="STRING" id="230819.A0A5C3K9I9"/>
<evidence type="ECO:0000256" key="2">
    <source>
        <dbReference type="ARBA" id="ARBA00022801"/>
    </source>
</evidence>
<dbReference type="InterPro" id="IPR050628">
    <property type="entry name" value="SNF2_RAD54_helicase_TF"/>
</dbReference>
<dbReference type="Gene3D" id="3.40.50.300">
    <property type="entry name" value="P-loop containing nucleotide triphosphate hydrolases"/>
    <property type="match status" value="1"/>
</dbReference>
<proteinExistence type="predicted"/>
<dbReference type="PANTHER" id="PTHR45626">
    <property type="entry name" value="TRANSCRIPTION TERMINATION FACTOR 2-RELATED"/>
    <property type="match status" value="1"/>
</dbReference>
<keyword evidence="3" id="KW-0067">ATP-binding</keyword>
<accession>A0A5C3K9I9</accession>
<evidence type="ECO:0000259" key="5">
    <source>
        <dbReference type="PROSITE" id="PS51194"/>
    </source>
</evidence>
<evidence type="ECO:0000256" key="3">
    <source>
        <dbReference type="ARBA" id="ARBA00022840"/>
    </source>
</evidence>
<dbReference type="SMART" id="SM00487">
    <property type="entry name" value="DEXDc"/>
    <property type="match status" value="1"/>
</dbReference>
<dbReference type="GO" id="GO:0005634">
    <property type="term" value="C:nucleus"/>
    <property type="evidence" value="ECO:0007669"/>
    <property type="project" value="TreeGrafter"/>
</dbReference>
<evidence type="ECO:0000256" key="1">
    <source>
        <dbReference type="ARBA" id="ARBA00022741"/>
    </source>
</evidence>
<dbReference type="SUPFAM" id="SSF52540">
    <property type="entry name" value="P-loop containing nucleoside triphosphate hydrolases"/>
    <property type="match status" value="2"/>
</dbReference>
<evidence type="ECO:0000313" key="7">
    <source>
        <dbReference type="Proteomes" id="UP000307440"/>
    </source>
</evidence>
<dbReference type="CDD" id="cd18793">
    <property type="entry name" value="SF2_C_SNF"/>
    <property type="match status" value="1"/>
</dbReference>
<dbReference type="SMART" id="SM00490">
    <property type="entry name" value="HELICc"/>
    <property type="match status" value="1"/>
</dbReference>
<dbReference type="Pfam" id="PF00271">
    <property type="entry name" value="Helicase_C"/>
    <property type="match status" value="1"/>
</dbReference>
<reference evidence="6 7" key="1">
    <citation type="journal article" date="2019" name="Nat. Ecol. Evol.">
        <title>Megaphylogeny resolves global patterns of mushroom evolution.</title>
        <authorList>
            <person name="Varga T."/>
            <person name="Krizsan K."/>
            <person name="Foldi C."/>
            <person name="Dima B."/>
            <person name="Sanchez-Garcia M."/>
            <person name="Sanchez-Ramirez S."/>
            <person name="Szollosi G.J."/>
            <person name="Szarkandi J.G."/>
            <person name="Papp V."/>
            <person name="Albert L."/>
            <person name="Andreopoulos W."/>
            <person name="Angelini C."/>
            <person name="Antonin V."/>
            <person name="Barry K.W."/>
            <person name="Bougher N.L."/>
            <person name="Buchanan P."/>
            <person name="Buyck B."/>
            <person name="Bense V."/>
            <person name="Catcheside P."/>
            <person name="Chovatia M."/>
            <person name="Cooper J."/>
            <person name="Damon W."/>
            <person name="Desjardin D."/>
            <person name="Finy P."/>
            <person name="Geml J."/>
            <person name="Haridas S."/>
            <person name="Hughes K."/>
            <person name="Justo A."/>
            <person name="Karasinski D."/>
            <person name="Kautmanova I."/>
            <person name="Kiss B."/>
            <person name="Kocsube S."/>
            <person name="Kotiranta H."/>
            <person name="LaButti K.M."/>
            <person name="Lechner B.E."/>
            <person name="Liimatainen K."/>
            <person name="Lipzen A."/>
            <person name="Lukacs Z."/>
            <person name="Mihaltcheva S."/>
            <person name="Morgado L.N."/>
            <person name="Niskanen T."/>
            <person name="Noordeloos M.E."/>
            <person name="Ohm R.A."/>
            <person name="Ortiz-Santana B."/>
            <person name="Ovrebo C."/>
            <person name="Racz N."/>
            <person name="Riley R."/>
            <person name="Savchenko A."/>
            <person name="Shiryaev A."/>
            <person name="Soop K."/>
            <person name="Spirin V."/>
            <person name="Szebenyi C."/>
            <person name="Tomsovsky M."/>
            <person name="Tulloss R.E."/>
            <person name="Uehling J."/>
            <person name="Grigoriev I.V."/>
            <person name="Vagvolgyi C."/>
            <person name="Papp T."/>
            <person name="Martin F.M."/>
            <person name="Miettinen O."/>
            <person name="Hibbett D.S."/>
            <person name="Nagy L.G."/>
        </authorList>
    </citation>
    <scope>NUCLEOTIDE SEQUENCE [LARGE SCALE GENOMIC DNA]</scope>
    <source>
        <strain evidence="6 7">CBS 121175</strain>
    </source>
</reference>
<dbReference type="GO" id="GO:0016787">
    <property type="term" value="F:hydrolase activity"/>
    <property type="evidence" value="ECO:0007669"/>
    <property type="project" value="UniProtKB-KW"/>
</dbReference>
<dbReference type="GO" id="GO:0008094">
    <property type="term" value="F:ATP-dependent activity, acting on DNA"/>
    <property type="evidence" value="ECO:0007669"/>
    <property type="project" value="TreeGrafter"/>
</dbReference>
<dbReference type="EMBL" id="ML210657">
    <property type="protein sequence ID" value="TFK16730.1"/>
    <property type="molecule type" value="Genomic_DNA"/>
</dbReference>
<dbReference type="PROSITE" id="PS51194">
    <property type="entry name" value="HELICASE_CTER"/>
    <property type="match status" value="1"/>
</dbReference>
<keyword evidence="7" id="KW-1185">Reference proteome</keyword>
<sequence>MPSHTIHSSLTRFHLHKDFPGAPWCWPKWQGITGVLHGLFPDEPAHLPIPWTPDMAQSIQAYFDAYNRKKSDDEKRAFAAKRKVAGYDNIPGRALWRDWVVAKYPSWDVHGIICRVLSDHHCLPFQIMVSNLTTDVPEIIPYTDHLTPIAFALFGEDAMDKNGRILVSLRDPLCILIQRTCQNLRGQARRSLRRMADLEVKVTTAFEELQQGSPTQKQVNALIRLVAKWKDVLSLYDSDENIQKVVPNLMLSSLDLRRGNVRCLTHRSMQISDLLLRVAKRVRLENFKELASASDVAQIHGLFEAYFEPTRESVVEPIAVVPGFRFAKLVDGADPGVEIECGMSFEVLLQSLDFSVKVPFLFNDIRHIHSATPWTQEGKRLFDEYRKKGMHKALFSPLRLHWHQLAGVHATLRRFFSPTPSRTRIPGMLIADEVGLGKTLLSLCIIAFLIELGMRQSMKKASPPIIASNPFFGTKTDLPDYPSLIVVPGTVQRQWLEEMYIAFKDNHVDIFIYPTSRTDRQGFWEQDAPFAQSKHSGRHKIILASHSALISDFGLVYQSNTNVSSKQRLPWEHPPLQIGGEGRKKCTLFGLKYLTTVIDEAQCLRNYGSKHSATLLILENSIFRLILSATPVQTSTRDIAAVGRMTGVPYFSSSSYFETFQEDEASIRKAKLEYGGSFVAYDKIVDPVKQLRIDSSTHLQGKFEGRLLCRTPNSLGFDGKPLIILPPMEIIDAVVSLSERETALVDLMTTDDDLDNVSAANSREISSESFYTQERLSVSYPRDNPDELIKEFQSLDEWEEEMSTKMEVTRRIVVHLCEDDDAPTPHFENGQATFPEMPRRPPTLPVSRTRKIVVYQEFVVFAALFINLMELSGVGVASINGSMGYDKRSNIVEKFKKDPKCRVLLMSRVGAVGLNLTCANTLIFLDQQWSQADVNQAIGRVRRQGQTEKVMVYHILAANTVDFLMVGLARGKGAMLEAFLSTRKQEKARSMCSSC</sequence>
<dbReference type="Gene3D" id="3.40.50.10810">
    <property type="entry name" value="Tandem AAA-ATPase domain"/>
    <property type="match status" value="1"/>
</dbReference>
<dbReference type="InterPro" id="IPR027417">
    <property type="entry name" value="P-loop_NTPase"/>
</dbReference>
<evidence type="ECO:0008006" key="8">
    <source>
        <dbReference type="Google" id="ProtNLM"/>
    </source>
</evidence>
<organism evidence="6 7">
    <name type="scientific">Coprinopsis marcescibilis</name>
    <name type="common">Agaric fungus</name>
    <name type="synonym">Psathyrella marcescibilis</name>
    <dbReference type="NCBI Taxonomy" id="230819"/>
    <lineage>
        <taxon>Eukaryota</taxon>
        <taxon>Fungi</taxon>
        <taxon>Dikarya</taxon>
        <taxon>Basidiomycota</taxon>
        <taxon>Agaricomycotina</taxon>
        <taxon>Agaricomycetes</taxon>
        <taxon>Agaricomycetidae</taxon>
        <taxon>Agaricales</taxon>
        <taxon>Agaricineae</taxon>
        <taxon>Psathyrellaceae</taxon>
        <taxon>Coprinopsis</taxon>
    </lineage>
</organism>
<dbReference type="InterPro" id="IPR000330">
    <property type="entry name" value="SNF2_N"/>
</dbReference>
<evidence type="ECO:0000313" key="6">
    <source>
        <dbReference type="EMBL" id="TFK16730.1"/>
    </source>
</evidence>
<dbReference type="InterPro" id="IPR001650">
    <property type="entry name" value="Helicase_C-like"/>
</dbReference>
<dbReference type="PANTHER" id="PTHR45626:SF26">
    <property type="entry name" value="FAMILY HELICASE, PUTATIVE (AFU_ORTHOLOGUE AFUA_2G09120)-RELATED"/>
    <property type="match status" value="1"/>
</dbReference>
<dbReference type="AlphaFoldDB" id="A0A5C3K9I9"/>
<feature type="domain" description="Helicase C-terminal" evidence="5">
    <location>
        <begin position="829"/>
        <end position="991"/>
    </location>
</feature>
<dbReference type="InterPro" id="IPR014001">
    <property type="entry name" value="Helicase_ATP-bd"/>
</dbReference>
<keyword evidence="2" id="KW-0378">Hydrolase</keyword>
<dbReference type="InterPro" id="IPR049730">
    <property type="entry name" value="SNF2/RAD54-like_C"/>
</dbReference>
<dbReference type="Pfam" id="PF00176">
    <property type="entry name" value="SNF2-rel_dom"/>
    <property type="match status" value="1"/>
</dbReference>
<gene>
    <name evidence="6" type="ORF">FA15DRAFT_606490</name>
</gene>
<dbReference type="GO" id="GO:0006281">
    <property type="term" value="P:DNA repair"/>
    <property type="evidence" value="ECO:0007669"/>
    <property type="project" value="TreeGrafter"/>
</dbReference>